<sequence length="99" mass="11322">MQVKILSRIWDINEEIASESKKPKMALKKCTTTEVENSDVKANEDSDDRKAGSRSYVRLTVLKMQQELAELGFGADLLELKSSKKKDVYALYKRLVLKK</sequence>
<name>A0AAD6KBP8_9ROSI</name>
<gene>
    <name evidence="2" type="ORF">OIU84_027927</name>
</gene>
<accession>A0AAD6KBP8</accession>
<evidence type="ECO:0000256" key="1">
    <source>
        <dbReference type="SAM" id="MobiDB-lite"/>
    </source>
</evidence>
<proteinExistence type="predicted"/>
<reference evidence="2 3" key="1">
    <citation type="journal article" date="2023" name="Int. J. Mol. Sci.">
        <title>De Novo Assembly and Annotation of 11 Diverse Shrub Willow (Salix) Genomes Reveals Novel Gene Organization in Sex-Linked Regions.</title>
        <authorList>
            <person name="Hyden B."/>
            <person name="Feng K."/>
            <person name="Yates T.B."/>
            <person name="Jawdy S."/>
            <person name="Cereghino C."/>
            <person name="Smart L.B."/>
            <person name="Muchero W."/>
        </authorList>
    </citation>
    <scope>NUCLEOTIDE SEQUENCE [LARGE SCALE GENOMIC DNA]</scope>
    <source>
        <tissue evidence="2">Shoot tip</tissue>
    </source>
</reference>
<dbReference type="Proteomes" id="UP001162972">
    <property type="component" value="Chromosome 17"/>
</dbReference>
<keyword evidence="3" id="KW-1185">Reference proteome</keyword>
<dbReference type="AlphaFoldDB" id="A0AAD6KBP8"/>
<feature type="compositionally biased region" description="Basic and acidic residues" evidence="1">
    <location>
        <begin position="38"/>
        <end position="51"/>
    </location>
</feature>
<protein>
    <submittedName>
        <fullName evidence="2">Uncharacterized protein</fullName>
    </submittedName>
</protein>
<evidence type="ECO:0000313" key="3">
    <source>
        <dbReference type="Proteomes" id="UP001162972"/>
    </source>
</evidence>
<dbReference type="EMBL" id="JAPFFJ010000008">
    <property type="protein sequence ID" value="KAJ6420485.1"/>
    <property type="molecule type" value="Genomic_DNA"/>
</dbReference>
<organism evidence="2 3">
    <name type="scientific">Salix udensis</name>
    <dbReference type="NCBI Taxonomy" id="889485"/>
    <lineage>
        <taxon>Eukaryota</taxon>
        <taxon>Viridiplantae</taxon>
        <taxon>Streptophyta</taxon>
        <taxon>Embryophyta</taxon>
        <taxon>Tracheophyta</taxon>
        <taxon>Spermatophyta</taxon>
        <taxon>Magnoliopsida</taxon>
        <taxon>eudicotyledons</taxon>
        <taxon>Gunneridae</taxon>
        <taxon>Pentapetalae</taxon>
        <taxon>rosids</taxon>
        <taxon>fabids</taxon>
        <taxon>Malpighiales</taxon>
        <taxon>Salicaceae</taxon>
        <taxon>Saliceae</taxon>
        <taxon>Salix</taxon>
    </lineage>
</organism>
<feature type="region of interest" description="Disordered" evidence="1">
    <location>
        <begin position="32"/>
        <end position="52"/>
    </location>
</feature>
<evidence type="ECO:0000313" key="2">
    <source>
        <dbReference type="EMBL" id="KAJ6420485.1"/>
    </source>
</evidence>
<comment type="caution">
    <text evidence="2">The sequence shown here is derived from an EMBL/GenBank/DDBJ whole genome shotgun (WGS) entry which is preliminary data.</text>
</comment>